<dbReference type="PANTHER" id="PTHR43179:SF7">
    <property type="entry name" value="RHAMNOSYLTRANSFERASE WBBL"/>
    <property type="match status" value="1"/>
</dbReference>
<dbReference type="Pfam" id="PF00535">
    <property type="entry name" value="Glycos_transf_2"/>
    <property type="match status" value="1"/>
</dbReference>
<dbReference type="EMBL" id="JAOWRF010000152">
    <property type="protein sequence ID" value="MCV3213847.1"/>
    <property type="molecule type" value="Genomic_DNA"/>
</dbReference>
<dbReference type="PANTHER" id="PTHR43179">
    <property type="entry name" value="RHAMNOSYLTRANSFERASE WBBL"/>
    <property type="match status" value="1"/>
</dbReference>
<sequence length="310" mass="35395">MIKTDVTFVIVSYNSGKSLRGAIESCLTAVETYYPDTGKVVVYDNASEDSSLQIIDDFAKRYPKTFIGIKGEQNLGFGKANNRAVEASPSNMYVLVNPDVTFKPEVITQLSATLSSAKDIAIVCPKLLYLDRSVQPSIRRFPTFTYLLLKHLLGGELQSLLHPFDYYYAKMPAPEKVVEINWAIGAFLVVSGEYVARYGLFDERFFLYFEDVSLCVDAWQNGYRVLFEPQAIALHLYQRVSTNSKLNYLTLLHMISALKFFAKYRPYKKRWQVVIWLLNFNSKFKSALQFQTSAIPHSRESNFVSVKRIS</sequence>
<dbReference type="Proteomes" id="UP001526143">
    <property type="component" value="Unassembled WGS sequence"/>
</dbReference>
<dbReference type="RefSeq" id="WP_263745372.1">
    <property type="nucleotide sequence ID" value="NZ_JAOWRF010000152.1"/>
</dbReference>
<organism evidence="2 3">
    <name type="scientific">Plectonema radiosum NIES-515</name>
    <dbReference type="NCBI Taxonomy" id="2986073"/>
    <lineage>
        <taxon>Bacteria</taxon>
        <taxon>Bacillati</taxon>
        <taxon>Cyanobacteriota</taxon>
        <taxon>Cyanophyceae</taxon>
        <taxon>Oscillatoriophycideae</taxon>
        <taxon>Oscillatoriales</taxon>
        <taxon>Microcoleaceae</taxon>
        <taxon>Plectonema</taxon>
    </lineage>
</organism>
<dbReference type="InterPro" id="IPR029044">
    <property type="entry name" value="Nucleotide-diphossugar_trans"/>
</dbReference>
<protein>
    <submittedName>
        <fullName evidence="2">Glycosyltransferase family 2 protein</fullName>
    </submittedName>
</protein>
<gene>
    <name evidence="2" type="ORF">OGM63_10040</name>
</gene>
<feature type="domain" description="Glycosyltransferase 2-like" evidence="1">
    <location>
        <begin position="8"/>
        <end position="126"/>
    </location>
</feature>
<evidence type="ECO:0000313" key="3">
    <source>
        <dbReference type="Proteomes" id="UP001526143"/>
    </source>
</evidence>
<name>A0ABT3AXJ4_9CYAN</name>
<reference evidence="2 3" key="1">
    <citation type="submission" date="2022-10" db="EMBL/GenBank/DDBJ databases">
        <title>Identification of biosynthetic pathway for the production of the potent trypsin inhibitor radiosumin.</title>
        <authorList>
            <person name="Fewer D.P."/>
            <person name="Delbaje E."/>
            <person name="Ouyang X."/>
            <person name="Agostino P.D."/>
            <person name="Wahlsten M."/>
            <person name="Jokela J."/>
            <person name="Permi P."/>
            <person name="Haapaniemi E."/>
            <person name="Koistinen H."/>
        </authorList>
    </citation>
    <scope>NUCLEOTIDE SEQUENCE [LARGE SCALE GENOMIC DNA]</scope>
    <source>
        <strain evidence="2 3">NIES-515</strain>
    </source>
</reference>
<keyword evidence="3" id="KW-1185">Reference proteome</keyword>
<evidence type="ECO:0000259" key="1">
    <source>
        <dbReference type="Pfam" id="PF00535"/>
    </source>
</evidence>
<proteinExistence type="predicted"/>
<dbReference type="InterPro" id="IPR001173">
    <property type="entry name" value="Glyco_trans_2-like"/>
</dbReference>
<dbReference type="SUPFAM" id="SSF53448">
    <property type="entry name" value="Nucleotide-diphospho-sugar transferases"/>
    <property type="match status" value="1"/>
</dbReference>
<dbReference type="Gene3D" id="3.90.550.10">
    <property type="entry name" value="Spore Coat Polysaccharide Biosynthesis Protein SpsA, Chain A"/>
    <property type="match status" value="1"/>
</dbReference>
<accession>A0ABT3AXJ4</accession>
<comment type="caution">
    <text evidence="2">The sequence shown here is derived from an EMBL/GenBank/DDBJ whole genome shotgun (WGS) entry which is preliminary data.</text>
</comment>
<evidence type="ECO:0000313" key="2">
    <source>
        <dbReference type="EMBL" id="MCV3213847.1"/>
    </source>
</evidence>